<feature type="compositionally biased region" description="Basic and acidic residues" evidence="1">
    <location>
        <begin position="1"/>
        <end position="11"/>
    </location>
</feature>
<evidence type="ECO:0000256" key="1">
    <source>
        <dbReference type="SAM" id="MobiDB-lite"/>
    </source>
</evidence>
<proteinExistence type="predicted"/>
<dbReference type="PATRIC" id="fig|1227485.3.peg.222"/>
<feature type="region of interest" description="Disordered" evidence="1">
    <location>
        <begin position="1"/>
        <end position="70"/>
    </location>
</feature>
<protein>
    <submittedName>
        <fullName evidence="2">Uncharacterized protein</fullName>
    </submittedName>
</protein>
<comment type="caution">
    <text evidence="2">The sequence shown here is derived from an EMBL/GenBank/DDBJ whole genome shotgun (WGS) entry which is preliminary data.</text>
</comment>
<evidence type="ECO:0000313" key="2">
    <source>
        <dbReference type="EMBL" id="ELZ41044.1"/>
    </source>
</evidence>
<gene>
    <name evidence="2" type="ORF">C472_01217</name>
</gene>
<dbReference type="Proteomes" id="UP000011523">
    <property type="component" value="Unassembled WGS sequence"/>
</dbReference>
<keyword evidence="3" id="KW-1185">Reference proteome</keyword>
<accession>M0E3W4</accession>
<name>M0E3W4_9EURY</name>
<feature type="compositionally biased region" description="Basic and acidic residues" evidence="1">
    <location>
        <begin position="41"/>
        <end position="57"/>
    </location>
</feature>
<dbReference type="RefSeq" id="WP_006627951.1">
    <property type="nucleotide sequence ID" value="NZ_AOJD01000012.1"/>
</dbReference>
<dbReference type="AlphaFoldDB" id="M0E3W4"/>
<organism evidence="2 3">
    <name type="scientific">Halorubrum tebenquichense DSM 14210</name>
    <dbReference type="NCBI Taxonomy" id="1227485"/>
    <lineage>
        <taxon>Archaea</taxon>
        <taxon>Methanobacteriati</taxon>
        <taxon>Methanobacteriota</taxon>
        <taxon>Stenosarchaea group</taxon>
        <taxon>Halobacteria</taxon>
        <taxon>Halobacteriales</taxon>
        <taxon>Haloferacaceae</taxon>
        <taxon>Halorubrum</taxon>
    </lineage>
</organism>
<dbReference type="EMBL" id="AOJD01000012">
    <property type="protein sequence ID" value="ELZ41044.1"/>
    <property type="molecule type" value="Genomic_DNA"/>
</dbReference>
<evidence type="ECO:0000313" key="3">
    <source>
        <dbReference type="Proteomes" id="UP000011523"/>
    </source>
</evidence>
<reference evidence="2 3" key="1">
    <citation type="journal article" date="2014" name="PLoS Genet.">
        <title>Phylogenetically driven sequencing of extremely halophilic archaea reveals strategies for static and dynamic osmo-response.</title>
        <authorList>
            <person name="Becker E.A."/>
            <person name="Seitzer P.M."/>
            <person name="Tritt A."/>
            <person name="Larsen D."/>
            <person name="Krusor M."/>
            <person name="Yao A.I."/>
            <person name="Wu D."/>
            <person name="Madern D."/>
            <person name="Eisen J.A."/>
            <person name="Darling A.E."/>
            <person name="Facciotti M.T."/>
        </authorList>
    </citation>
    <scope>NUCLEOTIDE SEQUENCE [LARGE SCALE GENOMIC DNA]</scope>
    <source>
        <strain evidence="2 3">DSM 14210</strain>
    </source>
</reference>
<sequence length="70" mass="7562">MSADAARDRTRPTRSTRGPVPMTGTGDGPRPDPTTLALATRSDDEGRTTTRTDDTRRLPTNRPGDHATTQ</sequence>